<dbReference type="Gene3D" id="3.60.10.10">
    <property type="entry name" value="Endonuclease/exonuclease/phosphatase"/>
    <property type="match status" value="1"/>
</dbReference>
<organism evidence="3 4">
    <name type="scientific">Polarella glacialis</name>
    <name type="common">Dinoflagellate</name>
    <dbReference type="NCBI Taxonomy" id="89957"/>
    <lineage>
        <taxon>Eukaryota</taxon>
        <taxon>Sar</taxon>
        <taxon>Alveolata</taxon>
        <taxon>Dinophyceae</taxon>
        <taxon>Suessiales</taxon>
        <taxon>Suessiaceae</taxon>
        <taxon>Polarella</taxon>
    </lineage>
</organism>
<accession>A0A813JTZ3</accession>
<protein>
    <recommendedName>
        <fullName evidence="1">Endonuclease/exonuclease/phosphatase domain-containing protein</fullName>
    </recommendedName>
</protein>
<dbReference type="EMBL" id="CAJNNW010026954">
    <property type="protein sequence ID" value="CAE8688757.1"/>
    <property type="molecule type" value="Genomic_DNA"/>
</dbReference>
<evidence type="ECO:0000313" key="5">
    <source>
        <dbReference type="Proteomes" id="UP000654075"/>
    </source>
</evidence>
<dbReference type="OrthoDB" id="406737at2759"/>
<dbReference type="InterPro" id="IPR005135">
    <property type="entry name" value="Endo/exonuclease/phosphatase"/>
</dbReference>
<gene>
    <name evidence="2" type="ORF">PGLA1383_LOCUS57639</name>
    <name evidence="3" type="ORF">PGLA2088_LOCUS26111</name>
</gene>
<name>A0A813JTZ3_POLGL</name>
<evidence type="ECO:0000313" key="3">
    <source>
        <dbReference type="EMBL" id="CAE8688757.1"/>
    </source>
</evidence>
<reference evidence="3" key="1">
    <citation type="submission" date="2021-02" db="EMBL/GenBank/DDBJ databases">
        <authorList>
            <person name="Dougan E. K."/>
            <person name="Rhodes N."/>
            <person name="Thang M."/>
            <person name="Chan C."/>
        </authorList>
    </citation>
    <scope>NUCLEOTIDE SEQUENCE</scope>
</reference>
<dbReference type="EMBL" id="CAJNNV010033320">
    <property type="protein sequence ID" value="CAE8643287.1"/>
    <property type="molecule type" value="Genomic_DNA"/>
</dbReference>
<evidence type="ECO:0000313" key="2">
    <source>
        <dbReference type="EMBL" id="CAE8643287.1"/>
    </source>
</evidence>
<feature type="domain" description="Endonuclease/exonuclease/phosphatase" evidence="1">
    <location>
        <begin position="2"/>
        <end position="117"/>
    </location>
</feature>
<evidence type="ECO:0000313" key="4">
    <source>
        <dbReference type="Proteomes" id="UP000626109"/>
    </source>
</evidence>
<keyword evidence="5" id="KW-1185">Reference proteome</keyword>
<proteinExistence type="predicted"/>
<comment type="caution">
    <text evidence="3">The sequence shown here is derived from an EMBL/GenBank/DDBJ whole genome shotgun (WGS) entry which is preliminary data.</text>
</comment>
<dbReference type="AlphaFoldDB" id="A0A813JTZ3"/>
<dbReference type="Proteomes" id="UP000626109">
    <property type="component" value="Unassembled WGS sequence"/>
</dbReference>
<dbReference type="Pfam" id="PF14529">
    <property type="entry name" value="Exo_endo_phos_2"/>
    <property type="match status" value="1"/>
</dbReference>
<sequence length="245" mass="28257">MTVFAIYCPCEPQSDAARKAVHAIYDWLHTIIAQLPERTTIVLLGDFNARTGRYNNVMQTSSVGPEYPQQENFNGQQMRYYLDSFNMSALNTWQHTAAGATYISPSGQGSRVDYVCMPRSQKHLVQKLSIWRKAGRLLQVIRTAQPRDRVPLFLKLQIDTQREQHQQQPHADWNHQAMSTPCSLRRVLQGPRELESTTKHGKRDPAVTAERHARFYMGPYQWTHPEHCQAALLQEDYFASRPFSV</sequence>
<dbReference type="InterPro" id="IPR036691">
    <property type="entry name" value="Endo/exonu/phosph_ase_sf"/>
</dbReference>
<dbReference type="GO" id="GO:0003824">
    <property type="term" value="F:catalytic activity"/>
    <property type="evidence" value="ECO:0007669"/>
    <property type="project" value="InterPro"/>
</dbReference>
<dbReference type="Proteomes" id="UP000654075">
    <property type="component" value="Unassembled WGS sequence"/>
</dbReference>
<evidence type="ECO:0000259" key="1">
    <source>
        <dbReference type="Pfam" id="PF14529"/>
    </source>
</evidence>
<dbReference type="SUPFAM" id="SSF56219">
    <property type="entry name" value="DNase I-like"/>
    <property type="match status" value="1"/>
</dbReference>